<feature type="compositionally biased region" description="Polar residues" evidence="1">
    <location>
        <begin position="21"/>
        <end position="32"/>
    </location>
</feature>
<accession>A0AAJ8BPT1</accession>
<reference evidence="2" key="2">
    <citation type="submission" date="2025-08" db="UniProtKB">
        <authorList>
            <consortium name="RefSeq"/>
        </authorList>
    </citation>
    <scope>IDENTIFICATION</scope>
</reference>
<feature type="region of interest" description="Disordered" evidence="1">
    <location>
        <begin position="21"/>
        <end position="46"/>
    </location>
</feature>
<name>A0AAJ8BPT1_ASPNG</name>
<dbReference type="KEGG" id="ang:An09g05910"/>
<gene>
    <name evidence="2" type="ORF">An09g05910</name>
</gene>
<protein>
    <submittedName>
        <fullName evidence="2">Uncharacterized protein</fullName>
    </submittedName>
</protein>
<dbReference type="AlphaFoldDB" id="A0AAJ8BPT1"/>
<dbReference type="GeneID" id="84592075"/>
<proteinExistence type="predicted"/>
<dbReference type="VEuPathDB" id="FungiDB:An09g05910"/>
<evidence type="ECO:0000313" key="2">
    <source>
        <dbReference type="RefSeq" id="XP_059601448.1"/>
    </source>
</evidence>
<feature type="compositionally biased region" description="Basic and acidic residues" evidence="1">
    <location>
        <begin position="33"/>
        <end position="44"/>
    </location>
</feature>
<evidence type="ECO:0000256" key="1">
    <source>
        <dbReference type="SAM" id="MobiDB-lite"/>
    </source>
</evidence>
<reference evidence="2" key="1">
    <citation type="submission" date="2025-02" db="EMBL/GenBank/DDBJ databases">
        <authorList>
            <consortium name="NCBI Genome Project"/>
        </authorList>
    </citation>
    <scope>NUCLEOTIDE SEQUENCE</scope>
</reference>
<sequence length="163" mass="17588">MGGGRPVDDAQIAGAERLSNSSRAAITKANSSSHDHLRGHEHRSLRTQSVRCVNGSMMVGMKSVSQFVVARLRIDYHAYDPKNAGVVLVMMACSPYRAGLSVTHGTCFPSISPTKVGRKQNNPAYYAVYQSALGNDRTICRGVRPGAEGVDCLVKFSKSCRSQ</sequence>
<organism evidence="2">
    <name type="scientific">Aspergillus niger</name>
    <dbReference type="NCBI Taxonomy" id="5061"/>
    <lineage>
        <taxon>Eukaryota</taxon>
        <taxon>Fungi</taxon>
        <taxon>Dikarya</taxon>
        <taxon>Ascomycota</taxon>
        <taxon>Pezizomycotina</taxon>
        <taxon>Eurotiomycetes</taxon>
        <taxon>Eurotiomycetidae</taxon>
        <taxon>Eurotiales</taxon>
        <taxon>Aspergillaceae</taxon>
        <taxon>Aspergillus</taxon>
        <taxon>Aspergillus subgen. Circumdati</taxon>
    </lineage>
</organism>
<dbReference type="RefSeq" id="XP_059601448.1">
    <property type="nucleotide sequence ID" value="XM_059749862.1"/>
</dbReference>